<comment type="caution">
    <text evidence="1">The sequence shown here is derived from an EMBL/GenBank/DDBJ whole genome shotgun (WGS) entry which is preliminary data.</text>
</comment>
<dbReference type="AlphaFoldDB" id="A0A4U0ZMN2"/>
<name>A0A4U0ZMN2_9ALTE</name>
<proteinExistence type="predicted"/>
<sequence length="161" mass="18074">MKCNALLPALFFTQLAGCSVMSELPIPQASISPDEARVDFYVQQWKNEEELVRLMCWNQRPSKEFRVRDLSAGEHALFVVAAVKNSGVRQINRKEAVVRLDVNLEGGKRYSLAQSRDGENMKIWLQESETGYIASQIVDVDVGVPPFVGNSRLEQCQEGTV</sequence>
<dbReference type="Proteomes" id="UP000305471">
    <property type="component" value="Unassembled WGS sequence"/>
</dbReference>
<organism evidence="1 2">
    <name type="scientific">Alteromonas portus</name>
    <dbReference type="NCBI Taxonomy" id="2565549"/>
    <lineage>
        <taxon>Bacteria</taxon>
        <taxon>Pseudomonadati</taxon>
        <taxon>Pseudomonadota</taxon>
        <taxon>Gammaproteobacteria</taxon>
        <taxon>Alteromonadales</taxon>
        <taxon>Alteromonadaceae</taxon>
        <taxon>Alteromonas/Salinimonas group</taxon>
        <taxon>Alteromonas</taxon>
    </lineage>
</organism>
<keyword evidence="2" id="KW-1185">Reference proteome</keyword>
<gene>
    <name evidence="1" type="ORF">E5672_03375</name>
</gene>
<reference evidence="1 2" key="1">
    <citation type="submission" date="2019-04" db="EMBL/GenBank/DDBJ databases">
        <title>Alteromonas portus sp. nov., an alginate lyase-excreting marine bacterium.</title>
        <authorList>
            <person name="Huang H."/>
            <person name="Mo K."/>
            <person name="Bao S."/>
        </authorList>
    </citation>
    <scope>NUCLEOTIDE SEQUENCE [LARGE SCALE GENOMIC DNA]</scope>
    <source>
        <strain evidence="1 2">HB161718</strain>
    </source>
</reference>
<dbReference type="EMBL" id="SWCO01000001">
    <property type="protein sequence ID" value="TKB05142.1"/>
    <property type="molecule type" value="Genomic_DNA"/>
</dbReference>
<accession>A0A4U0ZMN2</accession>
<evidence type="ECO:0000313" key="2">
    <source>
        <dbReference type="Proteomes" id="UP000305471"/>
    </source>
</evidence>
<evidence type="ECO:0000313" key="1">
    <source>
        <dbReference type="EMBL" id="TKB05142.1"/>
    </source>
</evidence>
<protein>
    <submittedName>
        <fullName evidence="1">Uncharacterized protein</fullName>
    </submittedName>
</protein>